<evidence type="ECO:0000256" key="11">
    <source>
        <dbReference type="ARBA" id="ARBA00039567"/>
    </source>
</evidence>
<evidence type="ECO:0000256" key="8">
    <source>
        <dbReference type="ARBA" id="ARBA00023012"/>
    </source>
</evidence>
<dbReference type="GO" id="GO:0005524">
    <property type="term" value="F:ATP binding"/>
    <property type="evidence" value="ECO:0007669"/>
    <property type="project" value="UniProtKB-KW"/>
</dbReference>
<comment type="function">
    <text evidence="10">Member of the two-component regulatory system NtrB/NtrC, which controls expression of the nitrogen-regulated (ntr) genes in response to nitrogen limitation. Under conditions of nitrogen limitation, NtrB autophosphorylates and transfers the phosphoryl group to NtrC. In the presence of nitrogen, acts as a phosphatase that dephosphorylates and inactivates NtrC.</text>
</comment>
<dbReference type="InterPro" id="IPR005467">
    <property type="entry name" value="His_kinase_dom"/>
</dbReference>
<evidence type="ECO:0000256" key="10">
    <source>
        <dbReference type="ARBA" id="ARBA00037696"/>
    </source>
</evidence>
<dbReference type="InterPro" id="IPR036097">
    <property type="entry name" value="HisK_dim/P_sf"/>
</dbReference>
<dbReference type="KEGG" id="wma:WM2015_2771"/>
<dbReference type="InterPro" id="IPR003661">
    <property type="entry name" value="HisK_dim/P_dom"/>
</dbReference>
<dbReference type="Gene3D" id="3.30.450.20">
    <property type="entry name" value="PAS domain"/>
    <property type="match status" value="1"/>
</dbReference>
<dbReference type="Pfam" id="PF00512">
    <property type="entry name" value="HisKA"/>
    <property type="match status" value="1"/>
</dbReference>
<evidence type="ECO:0000256" key="13">
    <source>
        <dbReference type="ARBA" id="ARBA00043094"/>
    </source>
</evidence>
<evidence type="ECO:0000313" key="15">
    <source>
        <dbReference type="Proteomes" id="UP000066624"/>
    </source>
</evidence>
<keyword evidence="8" id="KW-0902">Two-component regulatory system</keyword>
<protein>
    <recommendedName>
        <fullName evidence="11">Sensory histidine kinase/phosphatase NtrB</fullName>
        <ecNumber evidence="2">2.7.13.3</ecNumber>
    </recommendedName>
    <alternativeName>
        <fullName evidence="12">Nitrogen regulation protein NR(II)</fullName>
    </alternativeName>
    <alternativeName>
        <fullName evidence="13">Nitrogen regulator II</fullName>
    </alternativeName>
</protein>
<dbReference type="Proteomes" id="UP000066624">
    <property type="component" value="Chromosome"/>
</dbReference>
<evidence type="ECO:0000313" key="14">
    <source>
        <dbReference type="EMBL" id="AKS43128.1"/>
    </source>
</evidence>
<dbReference type="PROSITE" id="PS50109">
    <property type="entry name" value="HIS_KIN"/>
    <property type="match status" value="1"/>
</dbReference>
<accession>A0A0K0XZL3</accession>
<evidence type="ECO:0000256" key="1">
    <source>
        <dbReference type="ARBA" id="ARBA00000085"/>
    </source>
</evidence>
<reference evidence="14 15" key="1">
    <citation type="submission" date="2015-07" db="EMBL/GenBank/DDBJ databases">
        <authorList>
            <person name="Noorani M."/>
        </authorList>
    </citation>
    <scope>NUCLEOTIDE SEQUENCE [LARGE SCALE GENOMIC DNA]</scope>
    <source>
        <strain evidence="14 15">KCTC 42284</strain>
    </source>
</reference>
<keyword evidence="3" id="KW-0597">Phosphoprotein</keyword>
<dbReference type="InterPro" id="IPR000014">
    <property type="entry name" value="PAS"/>
</dbReference>
<dbReference type="EC" id="2.7.13.3" evidence="2"/>
<evidence type="ECO:0000256" key="4">
    <source>
        <dbReference type="ARBA" id="ARBA00022679"/>
    </source>
</evidence>
<keyword evidence="4" id="KW-0808">Transferase</keyword>
<dbReference type="EMBL" id="CP012154">
    <property type="protein sequence ID" value="AKS43128.1"/>
    <property type="molecule type" value="Genomic_DNA"/>
</dbReference>
<dbReference type="InterPro" id="IPR004358">
    <property type="entry name" value="Sig_transdc_His_kin-like_C"/>
</dbReference>
<organism evidence="14 15">
    <name type="scientific">Wenzhouxiangella marina</name>
    <dbReference type="NCBI Taxonomy" id="1579979"/>
    <lineage>
        <taxon>Bacteria</taxon>
        <taxon>Pseudomonadati</taxon>
        <taxon>Pseudomonadota</taxon>
        <taxon>Gammaproteobacteria</taxon>
        <taxon>Chromatiales</taxon>
        <taxon>Wenzhouxiangellaceae</taxon>
        <taxon>Wenzhouxiangella</taxon>
    </lineage>
</organism>
<keyword evidence="7" id="KW-0067">ATP-binding</keyword>
<keyword evidence="15" id="KW-1185">Reference proteome</keyword>
<dbReference type="PRINTS" id="PR00344">
    <property type="entry name" value="BCTRLSENSOR"/>
</dbReference>
<dbReference type="GO" id="GO:0000155">
    <property type="term" value="F:phosphorelay sensor kinase activity"/>
    <property type="evidence" value="ECO:0007669"/>
    <property type="project" value="InterPro"/>
</dbReference>
<dbReference type="Gene3D" id="3.30.565.10">
    <property type="entry name" value="Histidine kinase-like ATPase, C-terminal domain"/>
    <property type="match status" value="1"/>
</dbReference>
<dbReference type="Pfam" id="PF02518">
    <property type="entry name" value="HATPase_c"/>
    <property type="match status" value="1"/>
</dbReference>
<evidence type="ECO:0000256" key="12">
    <source>
        <dbReference type="ARBA" id="ARBA00042313"/>
    </source>
</evidence>
<evidence type="ECO:0000256" key="2">
    <source>
        <dbReference type="ARBA" id="ARBA00012438"/>
    </source>
</evidence>
<dbReference type="InterPro" id="IPR035965">
    <property type="entry name" value="PAS-like_dom_sf"/>
</dbReference>
<evidence type="ECO:0000256" key="7">
    <source>
        <dbReference type="ARBA" id="ARBA00022840"/>
    </source>
</evidence>
<evidence type="ECO:0000256" key="6">
    <source>
        <dbReference type="ARBA" id="ARBA00022777"/>
    </source>
</evidence>
<evidence type="ECO:0000256" key="5">
    <source>
        <dbReference type="ARBA" id="ARBA00022741"/>
    </source>
</evidence>
<dbReference type="SUPFAM" id="SSF47384">
    <property type="entry name" value="Homodimeric domain of signal transducing histidine kinase"/>
    <property type="match status" value="1"/>
</dbReference>
<dbReference type="RefSeq" id="WP_049726637.1">
    <property type="nucleotide sequence ID" value="NZ_CP012154.1"/>
</dbReference>
<keyword evidence="6" id="KW-0418">Kinase</keyword>
<dbReference type="PANTHER" id="PTHR43065">
    <property type="entry name" value="SENSOR HISTIDINE KINASE"/>
    <property type="match status" value="1"/>
</dbReference>
<dbReference type="CDD" id="cd00082">
    <property type="entry name" value="HisKA"/>
    <property type="match status" value="1"/>
</dbReference>
<name>A0A0K0XZL3_9GAMM</name>
<dbReference type="SMART" id="SM00387">
    <property type="entry name" value="HATPase_c"/>
    <property type="match status" value="1"/>
</dbReference>
<dbReference type="STRING" id="1579979.WM2015_2771"/>
<dbReference type="InterPro" id="IPR036890">
    <property type="entry name" value="HATPase_C_sf"/>
</dbReference>
<dbReference type="SUPFAM" id="SSF55874">
    <property type="entry name" value="ATPase domain of HSP90 chaperone/DNA topoisomerase II/histidine kinase"/>
    <property type="match status" value="1"/>
</dbReference>
<sequence>MSELDPDRLSTGLIRVDPTGRIRWLNRAAATLLEQPQAEVPGSRLGDQSDVLERSLERVQRHGGTMSVAEIALQADGPPVDLYLHPLDDDVLIELHPVAERVRQRERADRADRQQAIALLARGLAHELRNPLAGVRGAAQLIEHTSDPEAARRHARMIQREVDRITGLIEHVAGDSEPRMAMINLHQVIDDAIELVQAESGGRLAIQRHYDPSIPEQRGDADRLHQLFLNLLRNSVQAGALSLRLSTRIEHDSALVEAPARHAVRIELDDDGEGVPETLRDRLFLPLVTGRERGSGFGLAVVQQIARAHGGLVDYQSLPRGSRFTVRLPLHLAREAAA</sequence>
<dbReference type="OrthoDB" id="9789238at2"/>
<dbReference type="SUPFAM" id="SSF55785">
    <property type="entry name" value="PYP-like sensor domain (PAS domain)"/>
    <property type="match status" value="1"/>
</dbReference>
<dbReference type="AlphaFoldDB" id="A0A0K0XZL3"/>
<dbReference type="CDD" id="cd00130">
    <property type="entry name" value="PAS"/>
    <property type="match status" value="1"/>
</dbReference>
<keyword evidence="9" id="KW-0535">Nitrogen fixation</keyword>
<proteinExistence type="predicted"/>
<keyword evidence="5" id="KW-0547">Nucleotide-binding</keyword>
<dbReference type="InterPro" id="IPR013656">
    <property type="entry name" value="PAS_4"/>
</dbReference>
<evidence type="ECO:0000256" key="3">
    <source>
        <dbReference type="ARBA" id="ARBA00022553"/>
    </source>
</evidence>
<dbReference type="SMART" id="SM00388">
    <property type="entry name" value="HisKA"/>
    <property type="match status" value="1"/>
</dbReference>
<dbReference type="InterPro" id="IPR003594">
    <property type="entry name" value="HATPase_dom"/>
</dbReference>
<evidence type="ECO:0000256" key="9">
    <source>
        <dbReference type="ARBA" id="ARBA00023231"/>
    </source>
</evidence>
<dbReference type="Gene3D" id="1.10.287.130">
    <property type="match status" value="1"/>
</dbReference>
<gene>
    <name evidence="14" type="ORF">WM2015_2771</name>
</gene>
<dbReference type="PANTHER" id="PTHR43065:SF16">
    <property type="entry name" value="SENSORY HISTIDINE KINASE_PHOSPHATASE NTRB"/>
    <property type="match status" value="1"/>
</dbReference>
<comment type="catalytic activity">
    <reaction evidence="1">
        <text>ATP + protein L-histidine = ADP + protein N-phospho-L-histidine.</text>
        <dbReference type="EC" id="2.7.13.3"/>
    </reaction>
</comment>
<dbReference type="Pfam" id="PF08448">
    <property type="entry name" value="PAS_4"/>
    <property type="match status" value="1"/>
</dbReference>